<feature type="compositionally biased region" description="Low complexity" evidence="1">
    <location>
        <begin position="66"/>
        <end position="97"/>
    </location>
</feature>
<dbReference type="Proteomes" id="UP000440732">
    <property type="component" value="Unassembled WGS sequence"/>
</dbReference>
<evidence type="ECO:0000313" key="2">
    <source>
        <dbReference type="EMBL" id="KAE9069804.1"/>
    </source>
</evidence>
<evidence type="ECO:0000256" key="1">
    <source>
        <dbReference type="SAM" id="MobiDB-lite"/>
    </source>
</evidence>
<feature type="region of interest" description="Disordered" evidence="1">
    <location>
        <begin position="62"/>
        <end position="105"/>
    </location>
</feature>
<accession>A0A6A3Q6C8</accession>
<dbReference type="EMBL" id="QXGA01004967">
    <property type="protein sequence ID" value="KAE9069804.1"/>
    <property type="molecule type" value="Genomic_DNA"/>
</dbReference>
<sequence length="105" mass="11768">MVLALRRWATSRVSASSVLRVATWPISCWTSARTSRRSTRWEAAELPSHARRAILPTRWSAHRSTSKSWPTSTTPCTLGSSTTRRRTWTPSPSSTRTFGTAPHCL</sequence>
<name>A0A6A3Q6C8_9STRA</name>
<evidence type="ECO:0000313" key="3">
    <source>
        <dbReference type="Proteomes" id="UP000440732"/>
    </source>
</evidence>
<gene>
    <name evidence="2" type="ORF">PF006_g29491</name>
</gene>
<organism evidence="2 3">
    <name type="scientific">Phytophthora fragariae</name>
    <dbReference type="NCBI Taxonomy" id="53985"/>
    <lineage>
        <taxon>Eukaryota</taxon>
        <taxon>Sar</taxon>
        <taxon>Stramenopiles</taxon>
        <taxon>Oomycota</taxon>
        <taxon>Peronosporomycetes</taxon>
        <taxon>Peronosporales</taxon>
        <taxon>Peronosporaceae</taxon>
        <taxon>Phytophthora</taxon>
    </lineage>
</organism>
<protein>
    <submittedName>
        <fullName evidence="2">Uncharacterized protein</fullName>
    </submittedName>
</protein>
<reference evidence="2 3" key="1">
    <citation type="submission" date="2018-08" db="EMBL/GenBank/DDBJ databases">
        <title>Genomic investigation of the strawberry pathogen Phytophthora fragariae indicates pathogenicity is determined by transcriptional variation in three key races.</title>
        <authorList>
            <person name="Adams T.M."/>
            <person name="Armitage A.D."/>
            <person name="Sobczyk M.K."/>
            <person name="Bates H.J."/>
            <person name="Dunwell J.M."/>
            <person name="Nellist C.F."/>
            <person name="Harrison R.J."/>
        </authorList>
    </citation>
    <scope>NUCLEOTIDE SEQUENCE [LARGE SCALE GENOMIC DNA]</scope>
    <source>
        <strain evidence="2 3">NOV-5</strain>
    </source>
</reference>
<comment type="caution">
    <text evidence="2">The sequence shown here is derived from an EMBL/GenBank/DDBJ whole genome shotgun (WGS) entry which is preliminary data.</text>
</comment>
<dbReference type="AlphaFoldDB" id="A0A6A3Q6C8"/>
<proteinExistence type="predicted"/>